<sequence length="226" mass="25927">MAILKFSENKYKALFNTTEGKVFQIGIIMTLVLLVILIYYSISEPEKARVLGLAFFAHSFGGRAAGIGLCIMEELGILYTILYNFFLEVQIVFIAYSLFVFSVNNSFNVKWIDCFAKKMMQKAERHKEKIRTYGCIGLFIFVMIPLPVTGPVMGSILGYLLNIPVWRNFTSVFLGTLSAVVIWVLAFDFLEQHLHAIQYIFMAIIAFVVFSHLKTIRKWLIELKKH</sequence>
<protein>
    <recommendedName>
        <fullName evidence="4">Small multi-drug export protein</fullName>
    </recommendedName>
</protein>
<organism evidence="2 3">
    <name type="scientific">Desulfamplus magnetovallimortis</name>
    <dbReference type="NCBI Taxonomy" id="1246637"/>
    <lineage>
        <taxon>Bacteria</taxon>
        <taxon>Pseudomonadati</taxon>
        <taxon>Thermodesulfobacteriota</taxon>
        <taxon>Desulfobacteria</taxon>
        <taxon>Desulfobacterales</taxon>
        <taxon>Desulfobacteraceae</taxon>
        <taxon>Desulfamplus</taxon>
    </lineage>
</organism>
<dbReference type="Pfam" id="PF06695">
    <property type="entry name" value="Sm_multidrug_ex"/>
    <property type="match status" value="1"/>
</dbReference>
<dbReference type="AlphaFoldDB" id="A0A1W1HAS0"/>
<feature type="transmembrane region" description="Helical" evidence="1">
    <location>
        <begin position="21"/>
        <end position="42"/>
    </location>
</feature>
<dbReference type="EMBL" id="FWEV01000097">
    <property type="protein sequence ID" value="SLM29529.1"/>
    <property type="molecule type" value="Genomic_DNA"/>
</dbReference>
<feature type="transmembrane region" description="Helical" evidence="1">
    <location>
        <begin position="81"/>
        <end position="101"/>
    </location>
</feature>
<reference evidence="2 3" key="1">
    <citation type="submission" date="2017-03" db="EMBL/GenBank/DDBJ databases">
        <authorList>
            <person name="Afonso C.L."/>
            <person name="Miller P.J."/>
            <person name="Scott M.A."/>
            <person name="Spackman E."/>
            <person name="Goraichik I."/>
            <person name="Dimitrov K.M."/>
            <person name="Suarez D.L."/>
            <person name="Swayne D.E."/>
        </authorList>
    </citation>
    <scope>NUCLEOTIDE SEQUENCE [LARGE SCALE GENOMIC DNA]</scope>
    <source>
        <strain evidence="2">PRJEB14757</strain>
    </source>
</reference>
<feature type="transmembrane region" description="Helical" evidence="1">
    <location>
        <begin position="48"/>
        <end position="69"/>
    </location>
</feature>
<evidence type="ECO:0008006" key="4">
    <source>
        <dbReference type="Google" id="ProtNLM"/>
    </source>
</evidence>
<keyword evidence="1" id="KW-1133">Transmembrane helix</keyword>
<feature type="transmembrane region" description="Helical" evidence="1">
    <location>
        <begin position="196"/>
        <end position="216"/>
    </location>
</feature>
<keyword evidence="1" id="KW-0812">Transmembrane</keyword>
<name>A0A1W1HAS0_9BACT</name>
<keyword evidence="1" id="KW-0472">Membrane</keyword>
<keyword evidence="3" id="KW-1185">Reference proteome</keyword>
<evidence type="ECO:0000256" key="1">
    <source>
        <dbReference type="SAM" id="Phobius"/>
    </source>
</evidence>
<feature type="transmembrane region" description="Helical" evidence="1">
    <location>
        <begin position="172"/>
        <end position="190"/>
    </location>
</feature>
<dbReference type="InterPro" id="IPR009577">
    <property type="entry name" value="Sm_multidrug_ex"/>
</dbReference>
<evidence type="ECO:0000313" key="2">
    <source>
        <dbReference type="EMBL" id="SLM29529.1"/>
    </source>
</evidence>
<accession>A0A1W1HAS0</accession>
<dbReference type="RefSeq" id="WP_080806551.1">
    <property type="nucleotide sequence ID" value="NZ_LT828554.1"/>
</dbReference>
<dbReference type="OrthoDB" id="5420154at2"/>
<dbReference type="Proteomes" id="UP000191931">
    <property type="component" value="Unassembled WGS sequence"/>
</dbReference>
<evidence type="ECO:0000313" key="3">
    <source>
        <dbReference type="Proteomes" id="UP000191931"/>
    </source>
</evidence>
<feature type="transmembrane region" description="Helical" evidence="1">
    <location>
        <begin position="136"/>
        <end position="160"/>
    </location>
</feature>
<proteinExistence type="predicted"/>
<gene>
    <name evidence="2" type="ORF">MTBBW1_1860019</name>
</gene>
<dbReference type="STRING" id="1246637.MTBBW1_1860019"/>